<organism evidence="9 10">
    <name type="scientific">Sporolactobacillus kofuensis</name>
    <dbReference type="NCBI Taxonomy" id="269672"/>
    <lineage>
        <taxon>Bacteria</taxon>
        <taxon>Bacillati</taxon>
        <taxon>Bacillota</taxon>
        <taxon>Bacilli</taxon>
        <taxon>Bacillales</taxon>
        <taxon>Sporolactobacillaceae</taxon>
        <taxon>Sporolactobacillus</taxon>
    </lineage>
</organism>
<keyword evidence="4" id="KW-1003">Cell membrane</keyword>
<evidence type="ECO:0000256" key="3">
    <source>
        <dbReference type="ARBA" id="ARBA00022448"/>
    </source>
</evidence>
<sequence length="345" mass="38320">MNMIEKTDSQDPVLNIEHLTTKIKISSGEVSVIEDINLKLNKGEIMVVVGESGSGKSMTINSIMQLIPKKLLKGYEGSIKLDQSDLLTMNDRDKWKLRGNKISLVTQNAMTSLDPSYRVGKQIVEIILASQHVSKADAKGKTIDLLKKMGIEDPERIYQSYPHQLSGGLRQRVIIAMALSCNPEIIIADEPTSALDPTVQLQVLDLLKDVNRNFGTTILMITHDFGVVSYMADKVVVMYAGQIVETGLAKDVINDPQHPYTKSLLKCIPDLKWIYSNSNNNTSLFNIPGEVPDLTKKITGCRFAARCFKAVAQCSQIQPELKKVNALSSENNMEHLSRCIFAKED</sequence>
<dbReference type="InterPro" id="IPR013563">
    <property type="entry name" value="Oligopep_ABC_C"/>
</dbReference>
<evidence type="ECO:0000313" key="10">
    <source>
        <dbReference type="Proteomes" id="UP001596267"/>
    </source>
</evidence>
<evidence type="ECO:0000256" key="4">
    <source>
        <dbReference type="ARBA" id="ARBA00022475"/>
    </source>
</evidence>
<dbReference type="PANTHER" id="PTHR43297">
    <property type="entry name" value="OLIGOPEPTIDE TRANSPORT ATP-BINDING PROTEIN APPD"/>
    <property type="match status" value="1"/>
</dbReference>
<comment type="similarity">
    <text evidence="2">Belongs to the ABC transporter superfamily.</text>
</comment>
<dbReference type="Proteomes" id="UP001596267">
    <property type="component" value="Unassembled WGS sequence"/>
</dbReference>
<dbReference type="InterPro" id="IPR050388">
    <property type="entry name" value="ABC_Ni/Peptide_Import"/>
</dbReference>
<proteinExistence type="inferred from homology"/>
<evidence type="ECO:0000256" key="7">
    <source>
        <dbReference type="ARBA" id="ARBA00023136"/>
    </source>
</evidence>
<dbReference type="InterPro" id="IPR003593">
    <property type="entry name" value="AAA+_ATPase"/>
</dbReference>
<gene>
    <name evidence="9" type="ORF">ACFP7A_04580</name>
</gene>
<dbReference type="CDD" id="cd03257">
    <property type="entry name" value="ABC_NikE_OppD_transporters"/>
    <property type="match status" value="1"/>
</dbReference>
<accession>A0ABW1WFI4</accession>
<evidence type="ECO:0000256" key="1">
    <source>
        <dbReference type="ARBA" id="ARBA00004202"/>
    </source>
</evidence>
<name>A0ABW1WFI4_9BACL</name>
<feature type="domain" description="ABC transporter" evidence="8">
    <location>
        <begin position="14"/>
        <end position="265"/>
    </location>
</feature>
<evidence type="ECO:0000256" key="5">
    <source>
        <dbReference type="ARBA" id="ARBA00022741"/>
    </source>
</evidence>
<evidence type="ECO:0000259" key="8">
    <source>
        <dbReference type="PROSITE" id="PS50893"/>
    </source>
</evidence>
<keyword evidence="10" id="KW-1185">Reference proteome</keyword>
<keyword evidence="3" id="KW-0813">Transport</keyword>
<reference evidence="10" key="1">
    <citation type="journal article" date="2019" name="Int. J. Syst. Evol. Microbiol.">
        <title>The Global Catalogue of Microorganisms (GCM) 10K type strain sequencing project: providing services to taxonomists for standard genome sequencing and annotation.</title>
        <authorList>
            <consortium name="The Broad Institute Genomics Platform"/>
            <consortium name="The Broad Institute Genome Sequencing Center for Infectious Disease"/>
            <person name="Wu L."/>
            <person name="Ma J."/>
        </authorList>
    </citation>
    <scope>NUCLEOTIDE SEQUENCE [LARGE SCALE GENOMIC DNA]</scope>
    <source>
        <strain evidence="10">CCUG 42001</strain>
    </source>
</reference>
<dbReference type="InterPro" id="IPR027417">
    <property type="entry name" value="P-loop_NTPase"/>
</dbReference>
<keyword evidence="7" id="KW-0472">Membrane</keyword>
<dbReference type="Gene3D" id="3.40.50.300">
    <property type="entry name" value="P-loop containing nucleotide triphosphate hydrolases"/>
    <property type="match status" value="1"/>
</dbReference>
<dbReference type="NCBIfam" id="TIGR01727">
    <property type="entry name" value="oligo_HPY"/>
    <property type="match status" value="1"/>
</dbReference>
<dbReference type="SUPFAM" id="SSF52540">
    <property type="entry name" value="P-loop containing nucleoside triphosphate hydrolases"/>
    <property type="match status" value="1"/>
</dbReference>
<keyword evidence="5" id="KW-0547">Nucleotide-binding</keyword>
<evidence type="ECO:0000256" key="6">
    <source>
        <dbReference type="ARBA" id="ARBA00022840"/>
    </source>
</evidence>
<keyword evidence="6 9" id="KW-0067">ATP-binding</keyword>
<protein>
    <submittedName>
        <fullName evidence="9">ABC transporter ATP-binding protein</fullName>
    </submittedName>
</protein>
<dbReference type="InterPro" id="IPR003439">
    <property type="entry name" value="ABC_transporter-like_ATP-bd"/>
</dbReference>
<evidence type="ECO:0000313" key="9">
    <source>
        <dbReference type="EMBL" id="MFC6385870.1"/>
    </source>
</evidence>
<dbReference type="PANTHER" id="PTHR43297:SF2">
    <property type="entry name" value="DIPEPTIDE TRANSPORT ATP-BINDING PROTEIN DPPD"/>
    <property type="match status" value="1"/>
</dbReference>
<dbReference type="RefSeq" id="WP_253052493.1">
    <property type="nucleotide sequence ID" value="NZ_JAMXWN010000002.1"/>
</dbReference>
<evidence type="ECO:0000256" key="2">
    <source>
        <dbReference type="ARBA" id="ARBA00005417"/>
    </source>
</evidence>
<dbReference type="GO" id="GO:0005524">
    <property type="term" value="F:ATP binding"/>
    <property type="evidence" value="ECO:0007669"/>
    <property type="project" value="UniProtKB-KW"/>
</dbReference>
<dbReference type="Pfam" id="PF00005">
    <property type="entry name" value="ABC_tran"/>
    <property type="match status" value="1"/>
</dbReference>
<dbReference type="SMART" id="SM00382">
    <property type="entry name" value="AAA"/>
    <property type="match status" value="1"/>
</dbReference>
<comment type="caution">
    <text evidence="9">The sequence shown here is derived from an EMBL/GenBank/DDBJ whole genome shotgun (WGS) entry which is preliminary data.</text>
</comment>
<dbReference type="Pfam" id="PF08352">
    <property type="entry name" value="oligo_HPY"/>
    <property type="match status" value="1"/>
</dbReference>
<dbReference type="EMBL" id="JBHSTQ010000003">
    <property type="protein sequence ID" value="MFC6385870.1"/>
    <property type="molecule type" value="Genomic_DNA"/>
</dbReference>
<dbReference type="PROSITE" id="PS50893">
    <property type="entry name" value="ABC_TRANSPORTER_2"/>
    <property type="match status" value="1"/>
</dbReference>
<comment type="subcellular location">
    <subcellularLocation>
        <location evidence="1">Cell membrane</location>
        <topology evidence="1">Peripheral membrane protein</topology>
    </subcellularLocation>
</comment>